<protein>
    <submittedName>
        <fullName evidence="3">Uncharacterized protein</fullName>
    </submittedName>
</protein>
<dbReference type="EMBL" id="BAAAGA010000001">
    <property type="protein sequence ID" value="GAA0609867.1"/>
    <property type="molecule type" value="Genomic_DNA"/>
</dbReference>
<keyword evidence="2" id="KW-0732">Signal</keyword>
<feature type="compositionally biased region" description="Pro residues" evidence="1">
    <location>
        <begin position="114"/>
        <end position="149"/>
    </location>
</feature>
<dbReference type="Proteomes" id="UP001501352">
    <property type="component" value="Unassembled WGS sequence"/>
</dbReference>
<comment type="caution">
    <text evidence="3">The sequence shown here is derived from an EMBL/GenBank/DDBJ whole genome shotgun (WGS) entry which is preliminary data.</text>
</comment>
<evidence type="ECO:0000313" key="3">
    <source>
        <dbReference type="EMBL" id="GAA0609867.1"/>
    </source>
</evidence>
<gene>
    <name evidence="3" type="ORF">GCM10009422_00810</name>
</gene>
<evidence type="ECO:0000256" key="2">
    <source>
        <dbReference type="SAM" id="SignalP"/>
    </source>
</evidence>
<organism evidence="3 4">
    <name type="scientific">Brevundimonas kwangchunensis</name>
    <dbReference type="NCBI Taxonomy" id="322163"/>
    <lineage>
        <taxon>Bacteria</taxon>
        <taxon>Pseudomonadati</taxon>
        <taxon>Pseudomonadota</taxon>
        <taxon>Alphaproteobacteria</taxon>
        <taxon>Caulobacterales</taxon>
        <taxon>Caulobacteraceae</taxon>
        <taxon>Brevundimonas</taxon>
    </lineage>
</organism>
<proteinExistence type="predicted"/>
<reference evidence="3 4" key="1">
    <citation type="journal article" date="2019" name="Int. J. Syst. Evol. Microbiol.">
        <title>The Global Catalogue of Microorganisms (GCM) 10K type strain sequencing project: providing services to taxonomists for standard genome sequencing and annotation.</title>
        <authorList>
            <consortium name="The Broad Institute Genomics Platform"/>
            <consortium name="The Broad Institute Genome Sequencing Center for Infectious Disease"/>
            <person name="Wu L."/>
            <person name="Ma J."/>
        </authorList>
    </citation>
    <scope>NUCLEOTIDE SEQUENCE [LARGE SCALE GENOMIC DNA]</scope>
    <source>
        <strain evidence="3 4">JCM 12928</strain>
    </source>
</reference>
<keyword evidence="4" id="KW-1185">Reference proteome</keyword>
<sequence>MRRARHLLFGLSVTALVAGASVSAQAQNAPAAQDHGLRYLSWNGRETSPQAAPTDVRRDVRRDLRRSNRVIPHGGAAEALATPRAGLTPAPGGNRSSLTPASAWLDRTPAPAADAPPPPARRVAPAPAPAPARTPPPAPVVADAPPPPTTNGLPEYVASPNGGQPVPADVIASDPMAPRRDAPIFHMQGARADAAQTPAPPSPRAEAREAARTEPEPRPRAVALVEHNPSDRPAPQGARYYSVHRQNGQTPDAIAMPQSTYVDALTITNIPETTAGQDLAQPVEPPAMIRDAQGRVRVQPAAPEGDYQ</sequence>
<accession>A0ABN3GJJ4</accession>
<evidence type="ECO:0000256" key="1">
    <source>
        <dbReference type="SAM" id="MobiDB-lite"/>
    </source>
</evidence>
<feature type="compositionally biased region" description="Basic and acidic residues" evidence="1">
    <location>
        <begin position="205"/>
        <end position="219"/>
    </location>
</feature>
<feature type="chain" id="PRO_5045791472" evidence="2">
    <location>
        <begin position="27"/>
        <end position="308"/>
    </location>
</feature>
<evidence type="ECO:0000313" key="4">
    <source>
        <dbReference type="Proteomes" id="UP001501352"/>
    </source>
</evidence>
<feature type="region of interest" description="Disordered" evidence="1">
    <location>
        <begin position="190"/>
        <end position="220"/>
    </location>
</feature>
<feature type="signal peptide" evidence="2">
    <location>
        <begin position="1"/>
        <end position="26"/>
    </location>
</feature>
<name>A0ABN3GJJ4_9CAUL</name>
<feature type="region of interest" description="Disordered" evidence="1">
    <location>
        <begin position="66"/>
        <end position="176"/>
    </location>
</feature>
<dbReference type="RefSeq" id="WP_343788653.1">
    <property type="nucleotide sequence ID" value="NZ_BAAAGA010000001.1"/>
</dbReference>